<dbReference type="InterPro" id="IPR002346">
    <property type="entry name" value="Mopterin_DH_FAD-bd"/>
</dbReference>
<dbReference type="SMART" id="SM01092">
    <property type="entry name" value="CO_deh_flav_C"/>
    <property type="match status" value="1"/>
</dbReference>
<dbReference type="PANTHER" id="PTHR42659">
    <property type="entry name" value="XANTHINE DEHYDROGENASE SUBUNIT C-RELATED"/>
    <property type="match status" value="1"/>
</dbReference>
<dbReference type="SUPFAM" id="SSF55447">
    <property type="entry name" value="CO dehydrogenase flavoprotein C-terminal domain-like"/>
    <property type="match status" value="1"/>
</dbReference>
<dbReference type="InterPro" id="IPR051312">
    <property type="entry name" value="Diverse_Substr_Oxidored"/>
</dbReference>
<dbReference type="InterPro" id="IPR016166">
    <property type="entry name" value="FAD-bd_PCMH"/>
</dbReference>
<dbReference type="Pfam" id="PF00941">
    <property type="entry name" value="FAD_binding_5"/>
    <property type="match status" value="1"/>
</dbReference>
<evidence type="ECO:0000313" key="2">
    <source>
        <dbReference type="EMBL" id="PIE36263.1"/>
    </source>
</evidence>
<dbReference type="Proteomes" id="UP000230821">
    <property type="component" value="Unassembled WGS sequence"/>
</dbReference>
<dbReference type="Gene3D" id="3.30.390.50">
    <property type="entry name" value="CO dehydrogenase flavoprotein, C-terminal domain"/>
    <property type="match status" value="1"/>
</dbReference>
<accession>A0A2G6KKS8</accession>
<dbReference type="Gene3D" id="3.30.465.10">
    <property type="match status" value="1"/>
</dbReference>
<dbReference type="AlphaFoldDB" id="A0A2G6KKS8"/>
<dbReference type="InterPro" id="IPR036318">
    <property type="entry name" value="FAD-bd_PCMH-like_sf"/>
</dbReference>
<gene>
    <name evidence="2" type="ORF">CSA56_00825</name>
</gene>
<organism evidence="2 3">
    <name type="scientific">candidate division KSB3 bacterium</name>
    <dbReference type="NCBI Taxonomy" id="2044937"/>
    <lineage>
        <taxon>Bacteria</taxon>
        <taxon>candidate division KSB3</taxon>
    </lineage>
</organism>
<dbReference type="InterPro" id="IPR016169">
    <property type="entry name" value="FAD-bd_PCMH_sub2"/>
</dbReference>
<dbReference type="PANTHER" id="PTHR42659:SF9">
    <property type="entry name" value="XANTHINE DEHYDROGENASE FAD-BINDING SUBUNIT XDHB-RELATED"/>
    <property type="match status" value="1"/>
</dbReference>
<dbReference type="InterPro" id="IPR005107">
    <property type="entry name" value="CO_DH_flav_C"/>
</dbReference>
<dbReference type="EMBL" id="PDSK01000021">
    <property type="protein sequence ID" value="PIE36263.1"/>
    <property type="molecule type" value="Genomic_DNA"/>
</dbReference>
<comment type="caution">
    <text evidence="2">The sequence shown here is derived from an EMBL/GenBank/DDBJ whole genome shotgun (WGS) entry which is preliminary data.</text>
</comment>
<reference evidence="2 3" key="1">
    <citation type="submission" date="2017-10" db="EMBL/GenBank/DDBJ databases">
        <title>Novel microbial diversity and functional potential in the marine mammal oral microbiome.</title>
        <authorList>
            <person name="Dudek N.K."/>
            <person name="Sun C.L."/>
            <person name="Burstein D."/>
            <person name="Kantor R.S."/>
            <person name="Aliaga Goltsman D.S."/>
            <person name="Bik E.M."/>
            <person name="Thomas B.C."/>
            <person name="Banfield J.F."/>
            <person name="Relman D.A."/>
        </authorList>
    </citation>
    <scope>NUCLEOTIDE SEQUENCE [LARGE SCALE GENOMIC DNA]</scope>
    <source>
        <strain evidence="2">DOLJORAL78_47_16</strain>
    </source>
</reference>
<dbReference type="InterPro" id="IPR036683">
    <property type="entry name" value="CO_DH_flav_C_dom_sf"/>
</dbReference>
<proteinExistence type="predicted"/>
<evidence type="ECO:0000259" key="1">
    <source>
        <dbReference type="PROSITE" id="PS51387"/>
    </source>
</evidence>
<dbReference type="GO" id="GO:0016491">
    <property type="term" value="F:oxidoreductase activity"/>
    <property type="evidence" value="ECO:0007669"/>
    <property type="project" value="InterPro"/>
</dbReference>
<feature type="domain" description="FAD-binding PCMH-type" evidence="1">
    <location>
        <begin position="1"/>
        <end position="158"/>
    </location>
</feature>
<dbReference type="GO" id="GO:0071949">
    <property type="term" value="F:FAD binding"/>
    <property type="evidence" value="ECO:0007669"/>
    <property type="project" value="InterPro"/>
</dbReference>
<evidence type="ECO:0000313" key="3">
    <source>
        <dbReference type="Proteomes" id="UP000230821"/>
    </source>
</evidence>
<dbReference type="SUPFAM" id="SSF56176">
    <property type="entry name" value="FAD-binding/transporter-associated domain-like"/>
    <property type="match status" value="1"/>
</dbReference>
<dbReference type="PROSITE" id="PS51387">
    <property type="entry name" value="FAD_PCMH"/>
    <property type="match status" value="1"/>
</dbReference>
<name>A0A2G6KKS8_9BACT</name>
<sequence>MIQEFMTPTSIEEAVVLKKTRSGSLYFGGGTEINHAGSSKKSDCVISLEKLGLNSVEQNGNQLILGASVTLQELIDAPLVPVTLQKAARHIYSRNVRNMATLGGNIGANRSDSALIPCLIALSADLDTAEDGRISVEDYISGNKQSLILSVIVPKQKGSCVVKKVSKSSASSAIITVAVRIDGSWGNINGAVLAVGGIGSQIMRLWSVEDGLKSGSIKNRDELQLAVSNVVAPQTDVLGSVSYKKYICGVTVADCVDECMEVAL</sequence>
<protein>
    <submittedName>
        <fullName evidence="2">Molybdopterin-dependent oxidoreductase FAD-binding subunit</fullName>
    </submittedName>
</protein>